<name>A0A4E0QZ93_FASHE</name>
<dbReference type="AlphaFoldDB" id="A0A4E0QZ93"/>
<sequence length="298" mass="32762">MRFTDLHAAFKMTCELQQHIANVSFRRSTGTNSVTNLEEPSKSDPGNPSSNSEIASPGMSTAKQNGDNLPSPNPTASEAAPSSSGDSQVVIQIAAPSHEIASELPKQPEVGKDQPRTDNDCPRISARRRHRLVALETLHPDAPFNLYNIDQTTCPVTCKPCRLRMGPGTESNATMACPACPNQPAMCSAQCFRWWHARFPNLMTNDENAQTSDESSLEINSCSLPTLQLSDPPLSDMTEKATSRSVRGKNRRKNLQFSRVKRAGLRRHYAKRAAVLRSTRNAVTSDPTEMIPMLQIHP</sequence>
<keyword evidence="3" id="KW-1185">Reference proteome</keyword>
<organism evidence="2 3">
    <name type="scientific">Fasciola hepatica</name>
    <name type="common">Liver fluke</name>
    <dbReference type="NCBI Taxonomy" id="6192"/>
    <lineage>
        <taxon>Eukaryota</taxon>
        <taxon>Metazoa</taxon>
        <taxon>Spiralia</taxon>
        <taxon>Lophotrochozoa</taxon>
        <taxon>Platyhelminthes</taxon>
        <taxon>Trematoda</taxon>
        <taxon>Digenea</taxon>
        <taxon>Plagiorchiida</taxon>
        <taxon>Echinostomata</taxon>
        <taxon>Echinostomatoidea</taxon>
        <taxon>Fasciolidae</taxon>
        <taxon>Fasciola</taxon>
    </lineage>
</organism>
<accession>A0A4E0QZ93</accession>
<evidence type="ECO:0000313" key="2">
    <source>
        <dbReference type="EMBL" id="THD19644.1"/>
    </source>
</evidence>
<comment type="caution">
    <text evidence="2">The sequence shown here is derived from an EMBL/GenBank/DDBJ whole genome shotgun (WGS) entry which is preliminary data.</text>
</comment>
<feature type="region of interest" description="Disordered" evidence="1">
    <location>
        <begin position="224"/>
        <end position="256"/>
    </location>
</feature>
<proteinExistence type="predicted"/>
<gene>
    <name evidence="2" type="ORF">D915_009506</name>
</gene>
<dbReference type="EMBL" id="JXXN02005935">
    <property type="protein sequence ID" value="THD19644.1"/>
    <property type="molecule type" value="Genomic_DNA"/>
</dbReference>
<protein>
    <submittedName>
        <fullName evidence="2">Uncharacterized protein</fullName>
    </submittedName>
</protein>
<feature type="region of interest" description="Disordered" evidence="1">
    <location>
        <begin position="28"/>
        <end position="125"/>
    </location>
</feature>
<evidence type="ECO:0000256" key="1">
    <source>
        <dbReference type="SAM" id="MobiDB-lite"/>
    </source>
</evidence>
<evidence type="ECO:0000313" key="3">
    <source>
        <dbReference type="Proteomes" id="UP000230066"/>
    </source>
</evidence>
<feature type="compositionally biased region" description="Polar residues" evidence="1">
    <location>
        <begin position="28"/>
        <end position="90"/>
    </location>
</feature>
<reference evidence="2" key="1">
    <citation type="submission" date="2019-03" db="EMBL/GenBank/DDBJ databases">
        <title>Improved annotation for the trematode Fasciola hepatica.</title>
        <authorList>
            <person name="Choi Y.-J."/>
            <person name="Martin J."/>
            <person name="Mitreva M."/>
        </authorList>
    </citation>
    <scope>NUCLEOTIDE SEQUENCE [LARGE SCALE GENOMIC DNA]</scope>
</reference>
<feature type="compositionally biased region" description="Basic residues" evidence="1">
    <location>
        <begin position="246"/>
        <end position="256"/>
    </location>
</feature>
<feature type="compositionally biased region" description="Basic and acidic residues" evidence="1">
    <location>
        <begin position="109"/>
        <end position="121"/>
    </location>
</feature>
<dbReference type="Proteomes" id="UP000230066">
    <property type="component" value="Unassembled WGS sequence"/>
</dbReference>